<proteinExistence type="predicted"/>
<dbReference type="AlphaFoldDB" id="A0A5A5TE55"/>
<gene>
    <name evidence="2" type="ORF">KDI_34050</name>
</gene>
<accession>A0A5A5TE55</accession>
<feature type="compositionally biased region" description="Polar residues" evidence="1">
    <location>
        <begin position="17"/>
        <end position="34"/>
    </location>
</feature>
<evidence type="ECO:0000313" key="2">
    <source>
        <dbReference type="EMBL" id="GCF09841.1"/>
    </source>
</evidence>
<name>A0A5A5TE55_9CHLR</name>
<reference evidence="2 3" key="1">
    <citation type="submission" date="2019-01" db="EMBL/GenBank/DDBJ databases">
        <title>Draft genome sequence of Dictyobacter sp. Uno17.</title>
        <authorList>
            <person name="Wang C.M."/>
            <person name="Zheng Y."/>
            <person name="Sakai Y."/>
            <person name="Abe K."/>
            <person name="Yokota A."/>
            <person name="Yabe S."/>
        </authorList>
    </citation>
    <scope>NUCLEOTIDE SEQUENCE [LARGE SCALE GENOMIC DNA]</scope>
    <source>
        <strain evidence="2 3">Uno17</strain>
    </source>
</reference>
<protein>
    <submittedName>
        <fullName evidence="2">Uncharacterized protein</fullName>
    </submittedName>
</protein>
<feature type="region of interest" description="Disordered" evidence="1">
    <location>
        <begin position="1"/>
        <end position="42"/>
    </location>
</feature>
<evidence type="ECO:0000313" key="3">
    <source>
        <dbReference type="Proteomes" id="UP000322530"/>
    </source>
</evidence>
<dbReference type="OrthoDB" id="9871988at2"/>
<sequence>MRYYGSPENLSREQVRETSNGASNREVEQFQSGLYRTEHPTIIPESDLSRRQEESQLLKNWVSTSTVKVKFLRVDKPRSEALQGVDKTVASLAVAYEGRDDRSKFNAALDIRDQLEHWRETKQPEHISEREDAVTQLEHVVQSVIDNFYRPMEQRMRALPASSENTFERVWIHGTDAIGEIMESGEIWGGTAALKILGRDNRQREAVAGQIAFDQAQEQHFFMALTEENGATASPGNAFTKGRQAADHKIREGSQSYLHSWKYADRPLMGVIEFPSHQEDADPQESETIRAIRTNESSEDYRSTLPLHDLNPIGIRMVNEGDVVRMLSYIHDTNKEQLSQLPQTIKVLRNSSWNGGSPNEWSALLGEKGDYKRLMTENNPSRWSVYRTNDVLRALGYA</sequence>
<organism evidence="2 3">
    <name type="scientific">Dictyobacter arantiisoli</name>
    <dbReference type="NCBI Taxonomy" id="2014874"/>
    <lineage>
        <taxon>Bacteria</taxon>
        <taxon>Bacillati</taxon>
        <taxon>Chloroflexota</taxon>
        <taxon>Ktedonobacteria</taxon>
        <taxon>Ktedonobacterales</taxon>
        <taxon>Dictyobacteraceae</taxon>
        <taxon>Dictyobacter</taxon>
    </lineage>
</organism>
<comment type="caution">
    <text evidence="2">The sequence shown here is derived from an EMBL/GenBank/DDBJ whole genome shotgun (WGS) entry which is preliminary data.</text>
</comment>
<keyword evidence="3" id="KW-1185">Reference proteome</keyword>
<dbReference type="Proteomes" id="UP000322530">
    <property type="component" value="Unassembled WGS sequence"/>
</dbReference>
<evidence type="ECO:0000256" key="1">
    <source>
        <dbReference type="SAM" id="MobiDB-lite"/>
    </source>
</evidence>
<dbReference type="RefSeq" id="WP_149402750.1">
    <property type="nucleotide sequence ID" value="NZ_BIXY01000052.1"/>
</dbReference>
<dbReference type="EMBL" id="BIXY01000052">
    <property type="protein sequence ID" value="GCF09841.1"/>
    <property type="molecule type" value="Genomic_DNA"/>
</dbReference>